<dbReference type="AlphaFoldDB" id="A0A7S0J765"/>
<reference evidence="1" key="1">
    <citation type="submission" date="2021-01" db="EMBL/GenBank/DDBJ databases">
        <authorList>
            <person name="Corre E."/>
            <person name="Pelletier E."/>
            <person name="Niang G."/>
            <person name="Scheremetjew M."/>
            <person name="Finn R."/>
            <person name="Kale V."/>
            <person name="Holt S."/>
            <person name="Cochrane G."/>
            <person name="Meng A."/>
            <person name="Brown T."/>
            <person name="Cohen L."/>
        </authorList>
    </citation>
    <scope>NUCLEOTIDE SEQUENCE</scope>
    <source>
        <strain evidence="1">RCC1130</strain>
    </source>
</reference>
<gene>
    <name evidence="1" type="ORF">CLEP1334_LOCUS18340</name>
</gene>
<accession>A0A7S0J765</accession>
<proteinExistence type="predicted"/>
<sequence length="257" mass="27986">MMNRVSARPRAHCDSPWAVLHERGFRGVWQTPGEQWPFAGVGLAIGKCAAAARPNDNDEYCCSAIYGKALRRGQVECIAAVHMRFVEQLERQTGSHATVRLSDLPTNSKGELMSRAVVKKLSSAEFADKAVVYIDLAAGQTLPQLATIHRNMQARIDALFTGPCTKHLVLAAALPDDHDDRGARLLASAAQFREDLRRGAALLAERRANKQVGRQLGWVASGRHEMLLPNASAPAMVPHVRAWQAAPNLAHASVHAI</sequence>
<dbReference type="EMBL" id="HBER01036172">
    <property type="protein sequence ID" value="CAD8543053.1"/>
    <property type="molecule type" value="Transcribed_RNA"/>
</dbReference>
<protein>
    <submittedName>
        <fullName evidence="1">Uncharacterized protein</fullName>
    </submittedName>
</protein>
<organism evidence="1">
    <name type="scientific">Calcidiscus leptoporus</name>
    <dbReference type="NCBI Taxonomy" id="127549"/>
    <lineage>
        <taxon>Eukaryota</taxon>
        <taxon>Haptista</taxon>
        <taxon>Haptophyta</taxon>
        <taxon>Prymnesiophyceae</taxon>
        <taxon>Coccolithales</taxon>
        <taxon>Calcidiscaceae</taxon>
        <taxon>Calcidiscus</taxon>
    </lineage>
</organism>
<evidence type="ECO:0000313" key="1">
    <source>
        <dbReference type="EMBL" id="CAD8543053.1"/>
    </source>
</evidence>
<name>A0A7S0J765_9EUKA</name>